<sequence>MDFNIDFYTMAYIFGILFVILAIIVGYIKNKYGFWIIQPVFHVYDFWFLFMSPTIISKGLPKENKYTNMANIKTYTSLSDIQITNMVNFIQSNYHRNGDNIFCPKKDNIVPYFTGHNSEPMFSFYTKQQLMLDMKTGNTIDDNSIIGIMTTRPSHVRVKSLTFDVNYVDYLCVDVLNRNQGIAPQLIQTHNYNLLHMTNNKIPVSLFKREDQLTGIVPLCIFSTYGYSLDRLRKIQLHSRFKIESINKKSYHKLHSFLNQHVDKDFDLVVMAESSNIVTLLDTNNIFVSVLLTGNEIVAAYFFRKTCVTIEANKEVLTCIGSVNHCETDDVFVKGFKMCFWEIANKFNFKYLAIENISHNYYIVDTLKPALISPTAYFFYNYACNSIPSHRALVIN</sequence>
<evidence type="ECO:0000256" key="1">
    <source>
        <dbReference type="SAM" id="Phobius"/>
    </source>
</evidence>
<feature type="transmembrane region" description="Helical" evidence="1">
    <location>
        <begin position="7"/>
        <end position="28"/>
    </location>
</feature>
<evidence type="ECO:0008006" key="3">
    <source>
        <dbReference type="Google" id="ProtNLM"/>
    </source>
</evidence>
<accession>A0A6C0E4Y2</accession>
<evidence type="ECO:0000313" key="2">
    <source>
        <dbReference type="EMBL" id="QHT23782.1"/>
    </source>
</evidence>
<protein>
    <recommendedName>
        <fullName evidence="3">Glycylpeptide N-tetradecanoyltransferase</fullName>
    </recommendedName>
</protein>
<keyword evidence="1" id="KW-0472">Membrane</keyword>
<dbReference type="SUPFAM" id="SSF55729">
    <property type="entry name" value="Acyl-CoA N-acyltransferases (Nat)"/>
    <property type="match status" value="1"/>
</dbReference>
<dbReference type="InterPro" id="IPR016181">
    <property type="entry name" value="Acyl_CoA_acyltransferase"/>
</dbReference>
<keyword evidence="1" id="KW-0812">Transmembrane</keyword>
<dbReference type="Gene3D" id="3.40.630.30">
    <property type="match status" value="1"/>
</dbReference>
<organism evidence="2">
    <name type="scientific">viral metagenome</name>
    <dbReference type="NCBI Taxonomy" id="1070528"/>
    <lineage>
        <taxon>unclassified sequences</taxon>
        <taxon>metagenomes</taxon>
        <taxon>organismal metagenomes</taxon>
    </lineage>
</organism>
<reference evidence="2" key="1">
    <citation type="journal article" date="2020" name="Nature">
        <title>Giant virus diversity and host interactions through global metagenomics.</title>
        <authorList>
            <person name="Schulz F."/>
            <person name="Roux S."/>
            <person name="Paez-Espino D."/>
            <person name="Jungbluth S."/>
            <person name="Walsh D.A."/>
            <person name="Denef V.J."/>
            <person name="McMahon K.D."/>
            <person name="Konstantinidis K.T."/>
            <person name="Eloe-Fadrosh E.A."/>
            <person name="Kyrpides N.C."/>
            <person name="Woyke T."/>
        </authorList>
    </citation>
    <scope>NUCLEOTIDE SEQUENCE</scope>
    <source>
        <strain evidence="2">GVMAG-M-3300023179-132</strain>
    </source>
</reference>
<keyword evidence="1" id="KW-1133">Transmembrane helix</keyword>
<dbReference type="EMBL" id="MN739735">
    <property type="protein sequence ID" value="QHT23782.1"/>
    <property type="molecule type" value="Genomic_DNA"/>
</dbReference>
<dbReference type="AlphaFoldDB" id="A0A6C0E4Y2"/>
<proteinExistence type="predicted"/>
<feature type="transmembrane region" description="Helical" evidence="1">
    <location>
        <begin position="34"/>
        <end position="56"/>
    </location>
</feature>
<name>A0A6C0E4Y2_9ZZZZ</name>